<evidence type="ECO:0000313" key="4">
    <source>
        <dbReference type="Proteomes" id="UP000614350"/>
    </source>
</evidence>
<sequence length="530" mass="60201">MDGYLTRTTLLTVKIAKGKRRSRDAARAIIMKEIIIFVILGIGIAQTQLNYEGNPLTENTEYTAEESQISSKVVKSLTNGPQKLYPIFHESKDAASKDTMPQEDESNKQVSQTNFNHAEISSSINVASARELSDNVYSKIQKSQILEPVTNTIKTPAEIALNTFLNSKTPEESQLSLDFFLKNSQSQNNQWPTSNIIIPQNQQEQMQIISQNDQQIQQQLVRTTPKVIEQVSSYPQINQQQQQLVVPPVQKQVLFQPQHVLQMPGPVYGYAAQYTTNSQILQPSQNAQTNPVIPNQTILKQSPVSVDSLEAIQSRSDVVTPIIWRQRNRWIRGQPYPVPQPKIGGVLSKGPVIAPFPRKGPFELIYTKPPGYHRFPLHGPSYEDANVWFPDVNGPPPSGDVYYSQLYAQSYDPHYYNYIAKTGKIKPHLYGKLGKYPEHEDGGIWAELYRGFTKHGLKNIMTPGFLLGMTLPMITVMLMALVQKRSFGRYDSRNLQDVDNLQEYLERLQRAMECYERKRRKTGEVTTDEC</sequence>
<accession>A0A834JDE7</accession>
<feature type="coiled-coil region" evidence="1">
    <location>
        <begin position="498"/>
        <end position="525"/>
    </location>
</feature>
<proteinExistence type="predicted"/>
<dbReference type="EMBL" id="JACSEA010000017">
    <property type="protein sequence ID" value="KAF7383566.1"/>
    <property type="molecule type" value="Genomic_DNA"/>
</dbReference>
<feature type="transmembrane region" description="Helical" evidence="2">
    <location>
        <begin position="460"/>
        <end position="482"/>
    </location>
</feature>
<keyword evidence="1" id="KW-0175">Coiled coil</keyword>
<evidence type="ECO:0000313" key="3">
    <source>
        <dbReference type="EMBL" id="KAF7383566.1"/>
    </source>
</evidence>
<keyword evidence="2" id="KW-0812">Transmembrane</keyword>
<dbReference type="Proteomes" id="UP000614350">
    <property type="component" value="Unassembled WGS sequence"/>
</dbReference>
<comment type="caution">
    <text evidence="3">The sequence shown here is derived from an EMBL/GenBank/DDBJ whole genome shotgun (WGS) entry which is preliminary data.</text>
</comment>
<gene>
    <name evidence="3" type="ORF">HZH66_012916</name>
</gene>
<name>A0A834JDE7_VESVU</name>
<keyword evidence="2" id="KW-1133">Transmembrane helix</keyword>
<reference evidence="3" key="1">
    <citation type="journal article" date="2020" name="G3 (Bethesda)">
        <title>High-Quality Assemblies for Three Invasive Social Wasps from the &lt;i&gt;Vespula&lt;/i&gt; Genus.</title>
        <authorList>
            <person name="Harrop T.W.R."/>
            <person name="Guhlin J."/>
            <person name="McLaughlin G.M."/>
            <person name="Permina E."/>
            <person name="Stockwell P."/>
            <person name="Gilligan J."/>
            <person name="Le Lec M.F."/>
            <person name="Gruber M.A.M."/>
            <person name="Quinn O."/>
            <person name="Lovegrove M."/>
            <person name="Duncan E.J."/>
            <person name="Remnant E.J."/>
            <person name="Van Eeckhoven J."/>
            <person name="Graham B."/>
            <person name="Knapp R.A."/>
            <person name="Langford K.W."/>
            <person name="Kronenberg Z."/>
            <person name="Press M.O."/>
            <person name="Eacker S.M."/>
            <person name="Wilson-Rankin E.E."/>
            <person name="Purcell J."/>
            <person name="Lester P.J."/>
            <person name="Dearden P.K."/>
        </authorList>
    </citation>
    <scope>NUCLEOTIDE SEQUENCE</scope>
    <source>
        <strain evidence="3">Marl-1</strain>
    </source>
</reference>
<evidence type="ECO:0000256" key="2">
    <source>
        <dbReference type="SAM" id="Phobius"/>
    </source>
</evidence>
<feature type="transmembrane region" description="Helical" evidence="2">
    <location>
        <begin position="25"/>
        <end position="45"/>
    </location>
</feature>
<keyword evidence="4" id="KW-1185">Reference proteome</keyword>
<dbReference type="AlphaFoldDB" id="A0A834JDE7"/>
<keyword evidence="2" id="KW-0472">Membrane</keyword>
<evidence type="ECO:0000256" key="1">
    <source>
        <dbReference type="SAM" id="Coils"/>
    </source>
</evidence>
<protein>
    <submittedName>
        <fullName evidence="3">Uncharacterized protein</fullName>
    </submittedName>
</protein>
<organism evidence="3 4">
    <name type="scientific">Vespula vulgaris</name>
    <name type="common">Yellow jacket</name>
    <name type="synonym">Wasp</name>
    <dbReference type="NCBI Taxonomy" id="7454"/>
    <lineage>
        <taxon>Eukaryota</taxon>
        <taxon>Metazoa</taxon>
        <taxon>Ecdysozoa</taxon>
        <taxon>Arthropoda</taxon>
        <taxon>Hexapoda</taxon>
        <taxon>Insecta</taxon>
        <taxon>Pterygota</taxon>
        <taxon>Neoptera</taxon>
        <taxon>Endopterygota</taxon>
        <taxon>Hymenoptera</taxon>
        <taxon>Apocrita</taxon>
        <taxon>Aculeata</taxon>
        <taxon>Vespoidea</taxon>
        <taxon>Vespidae</taxon>
        <taxon>Vespinae</taxon>
        <taxon>Vespula</taxon>
    </lineage>
</organism>